<feature type="transmembrane region" description="Helical" evidence="5">
    <location>
        <begin position="12"/>
        <end position="35"/>
    </location>
</feature>
<evidence type="ECO:0000256" key="5">
    <source>
        <dbReference type="SAM" id="Phobius"/>
    </source>
</evidence>
<dbReference type="Pfam" id="PF07681">
    <property type="entry name" value="DoxX"/>
    <property type="match status" value="1"/>
</dbReference>
<proteinExistence type="predicted"/>
<dbReference type="InterPro" id="IPR032808">
    <property type="entry name" value="DoxX"/>
</dbReference>
<dbReference type="AlphaFoldDB" id="A0A8B2NXN0"/>
<evidence type="ECO:0000256" key="1">
    <source>
        <dbReference type="ARBA" id="ARBA00004141"/>
    </source>
</evidence>
<reference evidence="6 7" key="1">
    <citation type="submission" date="2018-05" db="EMBL/GenBank/DDBJ databases">
        <title>Acuticoccus sediminis sp. nov., isolated from deep-sea sediment of Indian Ocean.</title>
        <authorList>
            <person name="Liu X."/>
            <person name="Lai Q."/>
            <person name="Du Y."/>
            <person name="Sun F."/>
            <person name="Zhang X."/>
            <person name="Wang S."/>
            <person name="Shao Z."/>
        </authorList>
    </citation>
    <scope>NUCLEOTIDE SEQUENCE [LARGE SCALE GENOMIC DNA]</scope>
    <source>
        <strain evidence="6 7">PTG4-2</strain>
    </source>
</reference>
<keyword evidence="2 5" id="KW-0812">Transmembrane</keyword>
<accession>A0A8B2NXN0</accession>
<feature type="transmembrane region" description="Helical" evidence="5">
    <location>
        <begin position="47"/>
        <end position="68"/>
    </location>
</feature>
<evidence type="ECO:0000313" key="7">
    <source>
        <dbReference type="Proteomes" id="UP000249590"/>
    </source>
</evidence>
<dbReference type="OrthoDB" id="7064507at2"/>
<evidence type="ECO:0000313" key="6">
    <source>
        <dbReference type="EMBL" id="RAI02553.1"/>
    </source>
</evidence>
<comment type="subcellular location">
    <subcellularLocation>
        <location evidence="1">Membrane</location>
        <topology evidence="1">Multi-pass membrane protein</topology>
    </subcellularLocation>
</comment>
<evidence type="ECO:0000256" key="2">
    <source>
        <dbReference type="ARBA" id="ARBA00022692"/>
    </source>
</evidence>
<keyword evidence="7" id="KW-1185">Reference proteome</keyword>
<evidence type="ECO:0000256" key="3">
    <source>
        <dbReference type="ARBA" id="ARBA00022989"/>
    </source>
</evidence>
<feature type="transmembrane region" description="Helical" evidence="5">
    <location>
        <begin position="80"/>
        <end position="103"/>
    </location>
</feature>
<organism evidence="6 7">
    <name type="scientific">Acuticoccus sediminis</name>
    <dbReference type="NCBI Taxonomy" id="2184697"/>
    <lineage>
        <taxon>Bacteria</taxon>
        <taxon>Pseudomonadati</taxon>
        <taxon>Pseudomonadota</taxon>
        <taxon>Alphaproteobacteria</taxon>
        <taxon>Hyphomicrobiales</taxon>
        <taxon>Amorphaceae</taxon>
        <taxon>Acuticoccus</taxon>
    </lineage>
</organism>
<keyword evidence="4 5" id="KW-0472">Membrane</keyword>
<dbReference type="RefSeq" id="WP_111345196.1">
    <property type="nucleotide sequence ID" value="NZ_JAIWKD010000002.1"/>
</dbReference>
<dbReference type="GO" id="GO:0016020">
    <property type="term" value="C:membrane"/>
    <property type="evidence" value="ECO:0007669"/>
    <property type="project" value="UniProtKB-SubCell"/>
</dbReference>
<feature type="transmembrane region" description="Helical" evidence="5">
    <location>
        <begin position="115"/>
        <end position="135"/>
    </location>
</feature>
<gene>
    <name evidence="6" type="ORF">DLJ53_11225</name>
</gene>
<dbReference type="Proteomes" id="UP000249590">
    <property type="component" value="Unassembled WGS sequence"/>
</dbReference>
<sequence length="138" mass="13892">MRQAPAPISAILDWPGTALLVRVGLALPFAVSGVVKLLDWPGAVAEAAALGFAAPALVAAATIATQLVGSALLLSVRWCWLGAGILAVFTAAATVIAHAFWAADGAERAHQLATFLEHVAIVAGLAAAAILANGARRP</sequence>
<evidence type="ECO:0000256" key="4">
    <source>
        <dbReference type="ARBA" id="ARBA00023136"/>
    </source>
</evidence>
<name>A0A8B2NXN0_9HYPH</name>
<comment type="caution">
    <text evidence="6">The sequence shown here is derived from an EMBL/GenBank/DDBJ whole genome shotgun (WGS) entry which is preliminary data.</text>
</comment>
<dbReference type="EMBL" id="QHHQ01000002">
    <property type="protein sequence ID" value="RAI02553.1"/>
    <property type="molecule type" value="Genomic_DNA"/>
</dbReference>
<keyword evidence="3 5" id="KW-1133">Transmembrane helix</keyword>
<protein>
    <submittedName>
        <fullName evidence="6">DoxX family protein</fullName>
    </submittedName>
</protein>